<protein>
    <recommendedName>
        <fullName evidence="4">GIY-YIG domain-containing protein</fullName>
    </recommendedName>
</protein>
<dbReference type="Proteomes" id="UP000635606">
    <property type="component" value="Unassembled WGS sequence"/>
</dbReference>
<comment type="caution">
    <text evidence="2">The sequence shown here is derived from an EMBL/GenBank/DDBJ whole genome shotgun (WGS) entry which is preliminary data.</text>
</comment>
<feature type="region of interest" description="Disordered" evidence="1">
    <location>
        <begin position="196"/>
        <end position="220"/>
    </location>
</feature>
<accession>A0A8J4A630</accession>
<organism evidence="2 3">
    <name type="scientific">Virgisporangium ochraceum</name>
    <dbReference type="NCBI Taxonomy" id="65505"/>
    <lineage>
        <taxon>Bacteria</taxon>
        <taxon>Bacillati</taxon>
        <taxon>Actinomycetota</taxon>
        <taxon>Actinomycetes</taxon>
        <taxon>Micromonosporales</taxon>
        <taxon>Micromonosporaceae</taxon>
        <taxon>Virgisporangium</taxon>
    </lineage>
</organism>
<evidence type="ECO:0000313" key="2">
    <source>
        <dbReference type="EMBL" id="GIJ74030.1"/>
    </source>
</evidence>
<keyword evidence="3" id="KW-1185">Reference proteome</keyword>
<dbReference type="AlphaFoldDB" id="A0A8J4A630"/>
<proteinExistence type="predicted"/>
<evidence type="ECO:0008006" key="4">
    <source>
        <dbReference type="Google" id="ProtNLM"/>
    </source>
</evidence>
<evidence type="ECO:0000256" key="1">
    <source>
        <dbReference type="SAM" id="MobiDB-lite"/>
    </source>
</evidence>
<reference evidence="2" key="1">
    <citation type="submission" date="2021-01" db="EMBL/GenBank/DDBJ databases">
        <title>Whole genome shotgun sequence of Virgisporangium ochraceum NBRC 16418.</title>
        <authorList>
            <person name="Komaki H."/>
            <person name="Tamura T."/>
        </authorList>
    </citation>
    <scope>NUCLEOTIDE SEQUENCE</scope>
    <source>
        <strain evidence="2">NBRC 16418</strain>
    </source>
</reference>
<dbReference type="EMBL" id="BOPH01000129">
    <property type="protein sequence ID" value="GIJ74030.1"/>
    <property type="molecule type" value="Genomic_DNA"/>
</dbReference>
<gene>
    <name evidence="2" type="ORF">Voc01_089470</name>
</gene>
<sequence>MKKYRPFEATEHKLGTAERSVMEGGHVWTNVWCRLPSKLAELVRAGYLLKLIAGWSGWHPLTDRAARLGTPRGPGLYRVRAVGDTGLAYVGQTKSLSRRLNHLTVLYQDEIPYNDPHTAAPCLWVMRTVHGAEFEFSVVEVAGDVRDRMAAESVVVSEHRAEFGRSPTASFGRMPDGWVKSSGNNKRLAQAGRLVRGYPDSRKRRSGDHPSVLDSGRDPTAPDWAAMPWSRWSSNLITRPIAGQILGVYRVRRSGDHTLLYIGQGRVNARLTAHVLKGRRASRDHHAAFAGDLEASWVALPGCTPAQRMEVECDLIASHILRTKHAPELQFLG</sequence>
<evidence type="ECO:0000313" key="3">
    <source>
        <dbReference type="Proteomes" id="UP000635606"/>
    </source>
</evidence>
<name>A0A8J4A630_9ACTN</name>